<dbReference type="PANTHER" id="PTHR10229:SF0">
    <property type="entry name" value="GTP-BINDING PROTEIN 6-RELATED"/>
    <property type="match status" value="1"/>
</dbReference>
<dbReference type="Gene3D" id="3.40.50.300">
    <property type="entry name" value="P-loop containing nucleotide triphosphate hydrolases"/>
    <property type="match status" value="1"/>
</dbReference>
<keyword evidence="5 6" id="KW-0342">GTP-binding</keyword>
<dbReference type="SUPFAM" id="SSF52540">
    <property type="entry name" value="P-loop containing nucleoside triphosphate hydrolases"/>
    <property type="match status" value="1"/>
</dbReference>
<dbReference type="GO" id="GO:0005525">
    <property type="term" value="F:GTP binding"/>
    <property type="evidence" value="ECO:0007669"/>
    <property type="project" value="UniProtKB-UniRule"/>
</dbReference>
<sequence length="446" mass="49911">MSREPHANRAPRERVIVCGVLFPDFPEETEGPLTEARGLIQAAGSEVVGEGIFQRRQKAIAATLLGSGKVLEVKEAIDQYKPDAVVVDNDLSPAQGRNLEKAWGVRIIDRSELILDIFARRAQTRQASLQVELAQHEYLMPRLRRMWTHLERTEGAIGTRGPGETQLETDRRLINKRIHDLREQLHEIERRKRRQVVSRAERFTIGLIGYTNAGKSTLLNRLTGSDVLAEDMLFATLDTRTRRWKLGDGREVLLTDTVGFLRRLPHHLVASFHATLEEALNVDLLLHVVDASHPDAPDFLAAVDEVVLDSGATHRDQILVLNKIDQCRDPLHARLLARDRDEQHVLVSAYTGAGVDELTSLVADRLDRRSALVEIEVPFTSGASLAILRQAAAILDESHDAVRGTLLRARVPDRELGNLRRRAGPNVVINVLEPAVERYYSGDLAE</sequence>
<evidence type="ECO:0000256" key="1">
    <source>
        <dbReference type="ARBA" id="ARBA00022490"/>
    </source>
</evidence>
<dbReference type="Proteomes" id="UP000316921">
    <property type="component" value="Chromosome"/>
</dbReference>
<feature type="binding site" evidence="8">
    <location>
        <position position="236"/>
    </location>
    <ligand>
        <name>Mg(2+)</name>
        <dbReference type="ChEBI" id="CHEBI:18420"/>
    </ligand>
</feature>
<evidence type="ECO:0000313" key="10">
    <source>
        <dbReference type="EMBL" id="QDU68877.1"/>
    </source>
</evidence>
<accession>A0A518BPH6</accession>
<dbReference type="GO" id="GO:0003924">
    <property type="term" value="F:GTPase activity"/>
    <property type="evidence" value="ECO:0007669"/>
    <property type="project" value="UniProtKB-UniRule"/>
</dbReference>
<dbReference type="RefSeq" id="WP_145068264.1">
    <property type="nucleotide sequence ID" value="NZ_CP036287.1"/>
</dbReference>
<dbReference type="PRINTS" id="PR00326">
    <property type="entry name" value="GTP1OBG"/>
</dbReference>
<dbReference type="GO" id="GO:0046872">
    <property type="term" value="F:metal ion binding"/>
    <property type="evidence" value="ECO:0007669"/>
    <property type="project" value="UniProtKB-KW"/>
</dbReference>
<keyword evidence="1 6" id="KW-0963">Cytoplasm</keyword>
<feature type="binding site" evidence="7">
    <location>
        <begin position="256"/>
        <end position="259"/>
    </location>
    <ligand>
        <name>GTP</name>
        <dbReference type="ChEBI" id="CHEBI:37565"/>
    </ligand>
</feature>
<dbReference type="Pfam" id="PF16360">
    <property type="entry name" value="GTP-bdg_M"/>
    <property type="match status" value="1"/>
</dbReference>
<dbReference type="GO" id="GO:0043022">
    <property type="term" value="F:ribosome binding"/>
    <property type="evidence" value="ECO:0007669"/>
    <property type="project" value="TreeGrafter"/>
</dbReference>
<evidence type="ECO:0000256" key="5">
    <source>
        <dbReference type="ARBA" id="ARBA00023134"/>
    </source>
</evidence>
<feature type="binding site" evidence="7">
    <location>
        <begin position="209"/>
        <end position="216"/>
    </location>
    <ligand>
        <name>GTP</name>
        <dbReference type="ChEBI" id="CHEBI:37565"/>
    </ligand>
</feature>
<evidence type="ECO:0000256" key="8">
    <source>
        <dbReference type="PIRSR" id="PIRSR006809-2"/>
    </source>
</evidence>
<evidence type="ECO:0000256" key="3">
    <source>
        <dbReference type="ARBA" id="ARBA00022741"/>
    </source>
</evidence>
<protein>
    <recommendedName>
        <fullName evidence="6">GTPase HflX</fullName>
    </recommendedName>
    <alternativeName>
        <fullName evidence="6">GTP-binding protein HflX</fullName>
    </alternativeName>
</protein>
<keyword evidence="11" id="KW-1185">Reference proteome</keyword>
<organism evidence="10 11">
    <name type="scientific">Engelhardtia mirabilis</name>
    <dbReference type="NCBI Taxonomy" id="2528011"/>
    <lineage>
        <taxon>Bacteria</taxon>
        <taxon>Pseudomonadati</taxon>
        <taxon>Planctomycetota</taxon>
        <taxon>Planctomycetia</taxon>
        <taxon>Planctomycetia incertae sedis</taxon>
        <taxon>Engelhardtia</taxon>
    </lineage>
</organism>
<comment type="cofactor">
    <cofactor evidence="8">
        <name>Mg(2+)</name>
        <dbReference type="ChEBI" id="CHEBI:18420"/>
    </cofactor>
</comment>
<feature type="binding site" evidence="7">
    <location>
        <begin position="322"/>
        <end position="325"/>
    </location>
    <ligand>
        <name>GTP</name>
        <dbReference type="ChEBI" id="CHEBI:37565"/>
    </ligand>
</feature>
<dbReference type="PROSITE" id="PS51705">
    <property type="entry name" value="G_HFLX"/>
    <property type="match status" value="1"/>
</dbReference>
<comment type="function">
    <text evidence="6">GTPase that associates with the 50S ribosomal subunit and may have a role during protein synthesis or ribosome biogenesis.</text>
</comment>
<evidence type="ECO:0000313" key="11">
    <source>
        <dbReference type="Proteomes" id="UP000316921"/>
    </source>
</evidence>
<gene>
    <name evidence="6 10" type="primary">hflX</name>
    <name evidence="10" type="ORF">Pla133_39870</name>
</gene>
<dbReference type="PANTHER" id="PTHR10229">
    <property type="entry name" value="GTP-BINDING PROTEIN HFLX"/>
    <property type="match status" value="1"/>
</dbReference>
<dbReference type="HAMAP" id="MF_00900">
    <property type="entry name" value="GTPase_HflX"/>
    <property type="match status" value="1"/>
</dbReference>
<dbReference type="GO" id="GO:0005737">
    <property type="term" value="C:cytoplasm"/>
    <property type="evidence" value="ECO:0007669"/>
    <property type="project" value="UniProtKB-SubCell"/>
</dbReference>
<comment type="subcellular location">
    <subcellularLocation>
        <location evidence="6">Cytoplasm</location>
    </subcellularLocation>
    <text evidence="6">May associate with membranes.</text>
</comment>
<name>A0A518BPH6_9BACT</name>
<comment type="subunit">
    <text evidence="6">Monomer. Associates with the 50S ribosomal subunit.</text>
</comment>
<evidence type="ECO:0000256" key="4">
    <source>
        <dbReference type="ARBA" id="ARBA00022842"/>
    </source>
</evidence>
<keyword evidence="4 8" id="KW-0460">Magnesium</keyword>
<keyword evidence="2 8" id="KW-0479">Metal-binding</keyword>
<dbReference type="InterPro" id="IPR016496">
    <property type="entry name" value="GTPase_HflX"/>
</dbReference>
<dbReference type="KEGG" id="pbap:Pla133_39870"/>
<dbReference type="NCBIfam" id="TIGR03156">
    <property type="entry name" value="GTP_HflX"/>
    <property type="match status" value="1"/>
</dbReference>
<dbReference type="InterPro" id="IPR006073">
    <property type="entry name" value="GTP-bd"/>
</dbReference>
<dbReference type="InterPro" id="IPR027417">
    <property type="entry name" value="P-loop_NTPase"/>
</dbReference>
<evidence type="ECO:0000259" key="9">
    <source>
        <dbReference type="PROSITE" id="PS51705"/>
    </source>
</evidence>
<dbReference type="InterPro" id="IPR030394">
    <property type="entry name" value="G_HFLX_dom"/>
</dbReference>
<dbReference type="Gene3D" id="3.40.50.11060">
    <property type="entry name" value="GTPase HflX, N-terminal domain"/>
    <property type="match status" value="1"/>
</dbReference>
<dbReference type="AlphaFoldDB" id="A0A518BPH6"/>
<dbReference type="Pfam" id="PF01926">
    <property type="entry name" value="MMR_HSR1"/>
    <property type="match status" value="1"/>
</dbReference>
<dbReference type="CDD" id="cd01878">
    <property type="entry name" value="HflX"/>
    <property type="match status" value="1"/>
</dbReference>
<dbReference type="PIRSF" id="PIRSF006809">
    <property type="entry name" value="GTP-binding_hflX_prd"/>
    <property type="match status" value="1"/>
</dbReference>
<keyword evidence="3 6" id="KW-0547">Nucleotide-binding</keyword>
<reference evidence="10 11" key="1">
    <citation type="submission" date="2019-02" db="EMBL/GenBank/DDBJ databases">
        <title>Deep-cultivation of Planctomycetes and their phenomic and genomic characterization uncovers novel biology.</title>
        <authorList>
            <person name="Wiegand S."/>
            <person name="Jogler M."/>
            <person name="Boedeker C."/>
            <person name="Pinto D."/>
            <person name="Vollmers J."/>
            <person name="Rivas-Marin E."/>
            <person name="Kohn T."/>
            <person name="Peeters S.H."/>
            <person name="Heuer A."/>
            <person name="Rast P."/>
            <person name="Oberbeckmann S."/>
            <person name="Bunk B."/>
            <person name="Jeske O."/>
            <person name="Meyerdierks A."/>
            <person name="Storesund J.E."/>
            <person name="Kallscheuer N."/>
            <person name="Luecker S."/>
            <person name="Lage O.M."/>
            <person name="Pohl T."/>
            <person name="Merkel B.J."/>
            <person name="Hornburger P."/>
            <person name="Mueller R.-W."/>
            <person name="Bruemmer F."/>
            <person name="Labrenz M."/>
            <person name="Spormann A.M."/>
            <person name="Op den Camp H."/>
            <person name="Overmann J."/>
            <person name="Amann R."/>
            <person name="Jetten M.S.M."/>
            <person name="Mascher T."/>
            <person name="Medema M.H."/>
            <person name="Devos D.P."/>
            <person name="Kaster A.-K."/>
            <person name="Ovreas L."/>
            <person name="Rohde M."/>
            <person name="Galperin M.Y."/>
            <person name="Jogler C."/>
        </authorList>
    </citation>
    <scope>NUCLEOTIDE SEQUENCE [LARGE SCALE GENOMIC DNA]</scope>
    <source>
        <strain evidence="10 11">Pla133</strain>
    </source>
</reference>
<dbReference type="InterPro" id="IPR042108">
    <property type="entry name" value="GTPase_HflX_N_sf"/>
</dbReference>
<feature type="binding site" evidence="8">
    <location>
        <position position="216"/>
    </location>
    <ligand>
        <name>Mg(2+)</name>
        <dbReference type="ChEBI" id="CHEBI:18420"/>
    </ligand>
</feature>
<dbReference type="FunFam" id="3.40.50.11060:FF:000001">
    <property type="entry name" value="GTPase HflX"/>
    <property type="match status" value="1"/>
</dbReference>
<evidence type="ECO:0000256" key="7">
    <source>
        <dbReference type="PIRSR" id="PIRSR006809-1"/>
    </source>
</evidence>
<dbReference type="InterPro" id="IPR025121">
    <property type="entry name" value="GTPase_HflX_N"/>
</dbReference>
<dbReference type="InterPro" id="IPR032305">
    <property type="entry name" value="GTP-bd_M"/>
</dbReference>
<dbReference type="Gene3D" id="6.10.250.2860">
    <property type="match status" value="1"/>
</dbReference>
<feature type="binding site" evidence="7">
    <location>
        <begin position="234"/>
        <end position="238"/>
    </location>
    <ligand>
        <name>GTP</name>
        <dbReference type="ChEBI" id="CHEBI:37565"/>
    </ligand>
</feature>
<comment type="similarity">
    <text evidence="6">Belongs to the TRAFAC class OBG-HflX-like GTPase superfamily. HflX GTPase family.</text>
</comment>
<evidence type="ECO:0000256" key="2">
    <source>
        <dbReference type="ARBA" id="ARBA00022723"/>
    </source>
</evidence>
<dbReference type="EMBL" id="CP036287">
    <property type="protein sequence ID" value="QDU68877.1"/>
    <property type="molecule type" value="Genomic_DNA"/>
</dbReference>
<evidence type="ECO:0000256" key="6">
    <source>
        <dbReference type="HAMAP-Rule" id="MF_00900"/>
    </source>
</evidence>
<proteinExistence type="inferred from homology"/>
<feature type="domain" description="Hflx-type G" evidence="9">
    <location>
        <begin position="203"/>
        <end position="370"/>
    </location>
</feature>
<dbReference type="Pfam" id="PF13167">
    <property type="entry name" value="GTP-bdg_N"/>
    <property type="match status" value="1"/>
</dbReference>
<feature type="binding site" evidence="7">
    <location>
        <begin position="348"/>
        <end position="350"/>
    </location>
    <ligand>
        <name>GTP</name>
        <dbReference type="ChEBI" id="CHEBI:37565"/>
    </ligand>
</feature>